<dbReference type="Proteomes" id="UP000245699">
    <property type="component" value="Unassembled WGS sequence"/>
</dbReference>
<accession>A0A2T9YKT6</accession>
<dbReference type="OrthoDB" id="1916310at2759"/>
<evidence type="ECO:0000256" key="4">
    <source>
        <dbReference type="ARBA" id="ARBA00022692"/>
    </source>
</evidence>
<comment type="caution">
    <text evidence="10">The sequence shown here is derived from an EMBL/GenBank/DDBJ whole genome shotgun (WGS) entry which is preliminary data.</text>
</comment>
<keyword evidence="4 9" id="KW-0812">Transmembrane</keyword>
<dbReference type="EMBL" id="MBFT01000340">
    <property type="protein sequence ID" value="PVU92950.1"/>
    <property type="molecule type" value="Genomic_DNA"/>
</dbReference>
<evidence type="ECO:0000256" key="3">
    <source>
        <dbReference type="ARBA" id="ARBA00006792"/>
    </source>
</evidence>
<keyword evidence="11" id="KW-1185">Reference proteome</keyword>
<evidence type="ECO:0000256" key="9">
    <source>
        <dbReference type="RuleBase" id="RU363011"/>
    </source>
</evidence>
<keyword evidence="5 9" id="KW-0999">Mitochondrion inner membrane</keyword>
<feature type="transmembrane region" description="Helical" evidence="9">
    <location>
        <begin position="23"/>
        <end position="42"/>
    </location>
</feature>
<evidence type="ECO:0000256" key="7">
    <source>
        <dbReference type="ARBA" id="ARBA00023128"/>
    </source>
</evidence>
<dbReference type="STRING" id="61424.A0A2T9YKT6"/>
<evidence type="ECO:0000313" key="10">
    <source>
        <dbReference type="EMBL" id="PVU92950.1"/>
    </source>
</evidence>
<evidence type="ECO:0000256" key="2">
    <source>
        <dbReference type="ARBA" id="ARBA00004434"/>
    </source>
</evidence>
<proteinExistence type="inferred from homology"/>
<dbReference type="InterPro" id="IPR007512">
    <property type="entry name" value="Mic10"/>
</dbReference>
<sequence length="76" mass="8336">MDDKKIVSEDLINQKWDKTISDLIVKTGVGFGIGVVASVLVFKRRMWPVTLFTGAGIGAAYAEAQRTFSNIKESSE</sequence>
<dbReference type="PANTHER" id="PTHR21304">
    <property type="entry name" value="MICOS COMPLEX SUBUNIT MIC10"/>
    <property type="match status" value="1"/>
</dbReference>
<keyword evidence="6 9" id="KW-1133">Transmembrane helix</keyword>
<comment type="similarity">
    <text evidence="3 9">Belongs to the MICOS complex subunit Mic10 family.</text>
</comment>
<name>A0A2T9YKT6_9FUNG</name>
<organism evidence="10 11">
    <name type="scientific">Furculomyces boomerangus</name>
    <dbReference type="NCBI Taxonomy" id="61424"/>
    <lineage>
        <taxon>Eukaryota</taxon>
        <taxon>Fungi</taxon>
        <taxon>Fungi incertae sedis</taxon>
        <taxon>Zoopagomycota</taxon>
        <taxon>Kickxellomycotina</taxon>
        <taxon>Harpellomycetes</taxon>
        <taxon>Harpellales</taxon>
        <taxon>Harpellaceae</taxon>
        <taxon>Furculomyces</taxon>
    </lineage>
</organism>
<dbReference type="GO" id="GO:0061617">
    <property type="term" value="C:MICOS complex"/>
    <property type="evidence" value="ECO:0007669"/>
    <property type="project" value="UniProtKB-UniRule"/>
</dbReference>
<dbReference type="AlphaFoldDB" id="A0A2T9YKT6"/>
<comment type="function">
    <text evidence="1 9">Component of the MICOS complex, a large protein complex of the mitochondrial inner membrane that plays crucial roles in the maintenance of crista junctions, inner membrane architecture, and formation of contact sites to the outer membrane.</text>
</comment>
<dbReference type="Pfam" id="PF04418">
    <property type="entry name" value="DUF543"/>
    <property type="match status" value="1"/>
</dbReference>
<reference evidence="10 11" key="1">
    <citation type="journal article" date="2018" name="MBio">
        <title>Comparative Genomics Reveals the Core Gene Toolbox for the Fungus-Insect Symbiosis.</title>
        <authorList>
            <person name="Wang Y."/>
            <person name="Stata M."/>
            <person name="Wang W."/>
            <person name="Stajich J.E."/>
            <person name="White M.M."/>
            <person name="Moncalvo J.M."/>
        </authorList>
    </citation>
    <scope>NUCLEOTIDE SEQUENCE [LARGE SCALE GENOMIC DNA]</scope>
    <source>
        <strain evidence="10 11">AUS-77-4</strain>
    </source>
</reference>
<comment type="subunit">
    <text evidence="9">Component of the mitochondrial contact site and cristae organizing system (MICOS) complex.</text>
</comment>
<keyword evidence="7 9" id="KW-0496">Mitochondrion</keyword>
<evidence type="ECO:0000256" key="6">
    <source>
        <dbReference type="ARBA" id="ARBA00022989"/>
    </source>
</evidence>
<evidence type="ECO:0000256" key="1">
    <source>
        <dbReference type="ARBA" id="ARBA00002689"/>
    </source>
</evidence>
<evidence type="ECO:0000256" key="8">
    <source>
        <dbReference type="ARBA" id="ARBA00023136"/>
    </source>
</evidence>
<protein>
    <recommendedName>
        <fullName evidence="9">MICOS complex subunit MIC10</fullName>
    </recommendedName>
</protein>
<keyword evidence="8 9" id="KW-0472">Membrane</keyword>
<dbReference type="PANTHER" id="PTHR21304:SF0">
    <property type="entry name" value="MICOS COMPLEX SUBUNIT MIC10"/>
    <property type="match status" value="1"/>
</dbReference>
<evidence type="ECO:0000256" key="5">
    <source>
        <dbReference type="ARBA" id="ARBA00022792"/>
    </source>
</evidence>
<gene>
    <name evidence="10" type="ORF">BB559_003512</name>
</gene>
<evidence type="ECO:0000313" key="11">
    <source>
        <dbReference type="Proteomes" id="UP000245699"/>
    </source>
</evidence>
<comment type="subcellular location">
    <subcellularLocation>
        <location evidence="2 9">Mitochondrion inner membrane</location>
        <topology evidence="2 9">Single-pass membrane protein</topology>
    </subcellularLocation>
</comment>